<dbReference type="PROSITE" id="PS50932">
    <property type="entry name" value="HTH_LACI_2"/>
    <property type="match status" value="1"/>
</dbReference>
<dbReference type="Gene3D" id="1.10.260.40">
    <property type="entry name" value="lambda repressor-like DNA-binding domains"/>
    <property type="match status" value="1"/>
</dbReference>
<dbReference type="SUPFAM" id="SSF53822">
    <property type="entry name" value="Periplasmic binding protein-like I"/>
    <property type="match status" value="1"/>
</dbReference>
<name>A0A919PTT5_9ACTN</name>
<dbReference type="Pfam" id="PF00356">
    <property type="entry name" value="LacI"/>
    <property type="match status" value="1"/>
</dbReference>
<dbReference type="Proteomes" id="UP000660611">
    <property type="component" value="Unassembled WGS sequence"/>
</dbReference>
<evidence type="ECO:0000256" key="4">
    <source>
        <dbReference type="ARBA" id="ARBA00023163"/>
    </source>
</evidence>
<evidence type="ECO:0000256" key="3">
    <source>
        <dbReference type="ARBA" id="ARBA00023125"/>
    </source>
</evidence>
<feature type="domain" description="HTH lacI-type" evidence="5">
    <location>
        <begin position="11"/>
        <end position="65"/>
    </location>
</feature>
<dbReference type="EMBL" id="BONQ01000103">
    <property type="protein sequence ID" value="GIG48383.1"/>
    <property type="molecule type" value="Genomic_DNA"/>
</dbReference>
<dbReference type="PROSITE" id="PS00356">
    <property type="entry name" value="HTH_LACI_1"/>
    <property type="match status" value="1"/>
</dbReference>
<dbReference type="CDD" id="cd01392">
    <property type="entry name" value="HTH_LacI"/>
    <property type="match status" value="1"/>
</dbReference>
<sequence length="349" mass="37422">MSSPRSAAARVTMRDVASVAKVSTATVSKVLNDRPDVGAEVRQRVLDTITRLGYRPNTVARGLRSRHTGTIAILTDDLEGIFTNALMRGVEDAASTYDVSVLLANSYGDPERERKHLRRLLDRQVDGLIIMSGNRVRPRTGPALPLPDTPYVFLYEYGVGQAVPSILPDDRGGAVLAAEHLIEIGRRRIGFINGPASWEVTADRLEGLTDAMRAAGVPLDPAFVRHAPSWAPEDGFALADAMLAAAQPPDAIFCASDDLATGALAAIHERGLSIPGDVAVVGFDDRSLAVHQRPPLTTVALPLLEMGLVAGQRLLAAIDGEAQQHELIRIECQLRVRASTVGAAAFRRP</sequence>
<dbReference type="CDD" id="cd06288">
    <property type="entry name" value="PBP1_sucrose_transcription_regulator"/>
    <property type="match status" value="1"/>
</dbReference>
<evidence type="ECO:0000313" key="7">
    <source>
        <dbReference type="Proteomes" id="UP000660611"/>
    </source>
</evidence>
<dbReference type="PANTHER" id="PTHR30146:SF148">
    <property type="entry name" value="HTH-TYPE TRANSCRIPTIONAL REPRESSOR PURR-RELATED"/>
    <property type="match status" value="1"/>
</dbReference>
<dbReference type="Pfam" id="PF13377">
    <property type="entry name" value="Peripla_BP_3"/>
    <property type="match status" value="1"/>
</dbReference>
<evidence type="ECO:0000256" key="1">
    <source>
        <dbReference type="ARBA" id="ARBA00022491"/>
    </source>
</evidence>
<evidence type="ECO:0000256" key="2">
    <source>
        <dbReference type="ARBA" id="ARBA00023015"/>
    </source>
</evidence>
<dbReference type="SMART" id="SM00354">
    <property type="entry name" value="HTH_LACI"/>
    <property type="match status" value="1"/>
</dbReference>
<protein>
    <submittedName>
        <fullName evidence="6">LacI family transcriptional regulator</fullName>
    </submittedName>
</protein>
<organism evidence="6 7">
    <name type="scientific">Dactylosporangium siamense</name>
    <dbReference type="NCBI Taxonomy" id="685454"/>
    <lineage>
        <taxon>Bacteria</taxon>
        <taxon>Bacillati</taxon>
        <taxon>Actinomycetota</taxon>
        <taxon>Actinomycetes</taxon>
        <taxon>Micromonosporales</taxon>
        <taxon>Micromonosporaceae</taxon>
        <taxon>Dactylosporangium</taxon>
    </lineage>
</organism>
<keyword evidence="1" id="KW-0678">Repressor</keyword>
<dbReference type="Gene3D" id="3.40.50.2300">
    <property type="match status" value="2"/>
</dbReference>
<reference evidence="6" key="1">
    <citation type="submission" date="2021-01" db="EMBL/GenBank/DDBJ databases">
        <title>Whole genome shotgun sequence of Dactylosporangium siamense NBRC 106093.</title>
        <authorList>
            <person name="Komaki H."/>
            <person name="Tamura T."/>
        </authorList>
    </citation>
    <scope>NUCLEOTIDE SEQUENCE</scope>
    <source>
        <strain evidence="6">NBRC 106093</strain>
    </source>
</reference>
<dbReference type="RefSeq" id="WP_203850089.1">
    <property type="nucleotide sequence ID" value="NZ_BAAAVW010000003.1"/>
</dbReference>
<dbReference type="InterPro" id="IPR000843">
    <property type="entry name" value="HTH_LacI"/>
</dbReference>
<dbReference type="SUPFAM" id="SSF47413">
    <property type="entry name" value="lambda repressor-like DNA-binding domains"/>
    <property type="match status" value="1"/>
</dbReference>
<keyword evidence="4" id="KW-0804">Transcription</keyword>
<keyword evidence="3" id="KW-0238">DNA-binding</keyword>
<keyword evidence="2" id="KW-0805">Transcription regulation</keyword>
<accession>A0A919PTT5</accession>
<evidence type="ECO:0000259" key="5">
    <source>
        <dbReference type="PROSITE" id="PS50932"/>
    </source>
</evidence>
<dbReference type="InterPro" id="IPR010982">
    <property type="entry name" value="Lambda_DNA-bd_dom_sf"/>
</dbReference>
<dbReference type="GO" id="GO:0003700">
    <property type="term" value="F:DNA-binding transcription factor activity"/>
    <property type="evidence" value="ECO:0007669"/>
    <property type="project" value="TreeGrafter"/>
</dbReference>
<keyword evidence="7" id="KW-1185">Reference proteome</keyword>
<comment type="caution">
    <text evidence="6">The sequence shown here is derived from an EMBL/GenBank/DDBJ whole genome shotgun (WGS) entry which is preliminary data.</text>
</comment>
<gene>
    <name evidence="6" type="primary">lacI_9</name>
    <name evidence="6" type="ORF">Dsi01nite_064240</name>
</gene>
<dbReference type="GO" id="GO:0000976">
    <property type="term" value="F:transcription cis-regulatory region binding"/>
    <property type="evidence" value="ECO:0007669"/>
    <property type="project" value="TreeGrafter"/>
</dbReference>
<proteinExistence type="predicted"/>
<dbReference type="PANTHER" id="PTHR30146">
    <property type="entry name" value="LACI-RELATED TRANSCRIPTIONAL REPRESSOR"/>
    <property type="match status" value="1"/>
</dbReference>
<dbReference type="AlphaFoldDB" id="A0A919PTT5"/>
<evidence type="ECO:0000313" key="6">
    <source>
        <dbReference type="EMBL" id="GIG48383.1"/>
    </source>
</evidence>
<dbReference type="InterPro" id="IPR028082">
    <property type="entry name" value="Peripla_BP_I"/>
</dbReference>
<dbReference type="InterPro" id="IPR046335">
    <property type="entry name" value="LacI/GalR-like_sensor"/>
</dbReference>